<accession>A0A1F7X981</accession>
<evidence type="ECO:0000256" key="2">
    <source>
        <dbReference type="ARBA" id="ARBA00022884"/>
    </source>
</evidence>
<name>A0A1F7X981_9BACT</name>
<dbReference type="PANTHER" id="PTHR11586">
    <property type="entry name" value="TRNA-AMINOACYLATION COFACTOR ARC1 FAMILY MEMBER"/>
    <property type="match status" value="1"/>
</dbReference>
<dbReference type="PANTHER" id="PTHR11586:SF37">
    <property type="entry name" value="TRNA-BINDING DOMAIN-CONTAINING PROTEIN"/>
    <property type="match status" value="1"/>
</dbReference>
<dbReference type="Pfam" id="PF01588">
    <property type="entry name" value="tRNA_bind"/>
    <property type="match status" value="1"/>
</dbReference>
<dbReference type="InterPro" id="IPR051270">
    <property type="entry name" value="Tyrosine-tRNA_ligase_regulator"/>
</dbReference>
<protein>
    <submittedName>
        <fullName evidence="5">tRNA-binding protein</fullName>
    </submittedName>
</protein>
<dbReference type="Gene3D" id="2.40.50.140">
    <property type="entry name" value="Nucleic acid-binding proteins"/>
    <property type="match status" value="1"/>
</dbReference>
<organism evidence="5 6">
    <name type="scientific">Candidatus Woesebacteria bacterium RBG_16_34_12</name>
    <dbReference type="NCBI Taxonomy" id="1802480"/>
    <lineage>
        <taxon>Bacteria</taxon>
        <taxon>Candidatus Woeseibacteriota</taxon>
    </lineage>
</organism>
<reference evidence="5 6" key="1">
    <citation type="journal article" date="2016" name="Nat. Commun.">
        <title>Thousands of microbial genomes shed light on interconnected biogeochemical processes in an aquifer system.</title>
        <authorList>
            <person name="Anantharaman K."/>
            <person name="Brown C.T."/>
            <person name="Hug L.A."/>
            <person name="Sharon I."/>
            <person name="Castelle C.J."/>
            <person name="Probst A.J."/>
            <person name="Thomas B.C."/>
            <person name="Singh A."/>
            <person name="Wilkins M.J."/>
            <person name="Karaoz U."/>
            <person name="Brodie E.L."/>
            <person name="Williams K.H."/>
            <person name="Hubbard S.S."/>
            <person name="Banfield J.F."/>
        </authorList>
    </citation>
    <scope>NUCLEOTIDE SEQUENCE [LARGE SCALE GENOMIC DNA]</scope>
</reference>
<dbReference type="InterPro" id="IPR012340">
    <property type="entry name" value="NA-bd_OB-fold"/>
</dbReference>
<evidence type="ECO:0000259" key="4">
    <source>
        <dbReference type="PROSITE" id="PS50886"/>
    </source>
</evidence>
<evidence type="ECO:0000256" key="3">
    <source>
        <dbReference type="PROSITE-ProRule" id="PRU00209"/>
    </source>
</evidence>
<dbReference type="PROSITE" id="PS50886">
    <property type="entry name" value="TRBD"/>
    <property type="match status" value="1"/>
</dbReference>
<evidence type="ECO:0000313" key="5">
    <source>
        <dbReference type="EMBL" id="OGM11574.1"/>
    </source>
</evidence>
<dbReference type="AlphaFoldDB" id="A0A1F7X981"/>
<keyword evidence="1 3" id="KW-0820">tRNA-binding</keyword>
<evidence type="ECO:0000313" key="6">
    <source>
        <dbReference type="Proteomes" id="UP000177053"/>
    </source>
</evidence>
<comment type="caution">
    <text evidence="5">The sequence shown here is derived from an EMBL/GenBank/DDBJ whole genome shotgun (WGS) entry which is preliminary data.</text>
</comment>
<dbReference type="EMBL" id="MGFS01000015">
    <property type="protein sequence ID" value="OGM11574.1"/>
    <property type="molecule type" value="Genomic_DNA"/>
</dbReference>
<keyword evidence="2 3" id="KW-0694">RNA-binding</keyword>
<dbReference type="InterPro" id="IPR002547">
    <property type="entry name" value="tRNA-bd_dom"/>
</dbReference>
<evidence type="ECO:0000256" key="1">
    <source>
        <dbReference type="ARBA" id="ARBA00022555"/>
    </source>
</evidence>
<sequence>MDVFKPTIVKPKVSISDLEKIDIRVGTIEKVIDIEKSDKLVKLIVNFGDHKRQIIVGLKKERDNPKEIEGKQALFVVNLESKEMMGEKSEGMLFDIGYADKITPVLAIPEKPVPNGVRAG</sequence>
<dbReference type="SUPFAM" id="SSF50249">
    <property type="entry name" value="Nucleic acid-binding proteins"/>
    <property type="match status" value="1"/>
</dbReference>
<gene>
    <name evidence="5" type="ORF">A2Z22_02135</name>
</gene>
<dbReference type="GO" id="GO:0000049">
    <property type="term" value="F:tRNA binding"/>
    <property type="evidence" value="ECO:0007669"/>
    <property type="project" value="UniProtKB-UniRule"/>
</dbReference>
<feature type="domain" description="TRNA-binding" evidence="4">
    <location>
        <begin position="17"/>
        <end position="120"/>
    </location>
</feature>
<proteinExistence type="predicted"/>
<dbReference type="Proteomes" id="UP000177053">
    <property type="component" value="Unassembled WGS sequence"/>
</dbReference>